<accession>A0A812RW17</accession>
<dbReference type="OrthoDB" id="445368at2759"/>
<dbReference type="EMBL" id="CAJNJA010020138">
    <property type="protein sequence ID" value="CAE7455595.1"/>
    <property type="molecule type" value="Genomic_DNA"/>
</dbReference>
<evidence type="ECO:0000313" key="1">
    <source>
        <dbReference type="EMBL" id="CAE7455595.1"/>
    </source>
</evidence>
<comment type="caution">
    <text evidence="1">The sequence shown here is derived from an EMBL/GenBank/DDBJ whole genome shotgun (WGS) entry which is preliminary data.</text>
</comment>
<reference evidence="1" key="1">
    <citation type="submission" date="2021-02" db="EMBL/GenBank/DDBJ databases">
        <authorList>
            <person name="Dougan E. K."/>
            <person name="Rhodes N."/>
            <person name="Thang M."/>
            <person name="Chan C."/>
        </authorList>
    </citation>
    <scope>NUCLEOTIDE SEQUENCE</scope>
</reference>
<dbReference type="AlphaFoldDB" id="A0A812RW17"/>
<organism evidence="1 2">
    <name type="scientific">Symbiodinium necroappetens</name>
    <dbReference type="NCBI Taxonomy" id="1628268"/>
    <lineage>
        <taxon>Eukaryota</taxon>
        <taxon>Sar</taxon>
        <taxon>Alveolata</taxon>
        <taxon>Dinophyceae</taxon>
        <taxon>Suessiales</taxon>
        <taxon>Symbiodiniaceae</taxon>
        <taxon>Symbiodinium</taxon>
    </lineage>
</organism>
<sequence>MNGVTVAGRTGHSDVDTTQDEEYQARMVEEERRRQMQERTVERMQTDFQHFIALIERAVLSEDRVEDAPNPAALLERLRDVASERLEITRPSRPDGDEPLELDMASGCDVGLQVGECGDMA</sequence>
<evidence type="ECO:0000313" key="2">
    <source>
        <dbReference type="Proteomes" id="UP000601435"/>
    </source>
</evidence>
<dbReference type="Proteomes" id="UP000601435">
    <property type="component" value="Unassembled WGS sequence"/>
</dbReference>
<keyword evidence="2" id="KW-1185">Reference proteome</keyword>
<name>A0A812RW17_9DINO</name>
<gene>
    <name evidence="1" type="ORF">SNEC2469_LOCUS12670</name>
</gene>
<protein>
    <submittedName>
        <fullName evidence="1">Uncharacterized protein</fullName>
    </submittedName>
</protein>
<proteinExistence type="predicted"/>